<dbReference type="SUPFAM" id="SSF48452">
    <property type="entry name" value="TPR-like"/>
    <property type="match status" value="1"/>
</dbReference>
<feature type="region of interest" description="Disordered" evidence="4">
    <location>
        <begin position="121"/>
        <end position="149"/>
    </location>
</feature>
<dbReference type="Pfam" id="PF13432">
    <property type="entry name" value="TPR_16"/>
    <property type="match status" value="3"/>
</dbReference>
<feature type="repeat" description="TPR" evidence="2">
    <location>
        <begin position="468"/>
        <end position="501"/>
    </location>
</feature>
<dbReference type="Proteomes" id="UP001596036">
    <property type="component" value="Unassembled WGS sequence"/>
</dbReference>
<dbReference type="InterPro" id="IPR011990">
    <property type="entry name" value="TPR-like_helical_dom_sf"/>
</dbReference>
<feature type="domain" description="OmpR/PhoB-type" evidence="6">
    <location>
        <begin position="14"/>
        <end position="112"/>
    </location>
</feature>
<dbReference type="EMBL" id="JBHSNM010000001">
    <property type="protein sequence ID" value="MFC5568486.1"/>
    <property type="molecule type" value="Genomic_DNA"/>
</dbReference>
<name>A0ABW0SHU8_9GAMM</name>
<evidence type="ECO:0000259" key="6">
    <source>
        <dbReference type="PROSITE" id="PS51755"/>
    </source>
</evidence>
<keyword evidence="1 3" id="KW-0238">DNA-binding</keyword>
<keyword evidence="5" id="KW-0472">Membrane</keyword>
<dbReference type="PANTHER" id="PTHR12558">
    <property type="entry name" value="CELL DIVISION CYCLE 16,23,27"/>
    <property type="match status" value="1"/>
</dbReference>
<keyword evidence="8" id="KW-1185">Reference proteome</keyword>
<evidence type="ECO:0000313" key="7">
    <source>
        <dbReference type="EMBL" id="MFC5568486.1"/>
    </source>
</evidence>
<dbReference type="InterPro" id="IPR036388">
    <property type="entry name" value="WH-like_DNA-bd_sf"/>
</dbReference>
<evidence type="ECO:0000256" key="4">
    <source>
        <dbReference type="SAM" id="MobiDB-lite"/>
    </source>
</evidence>
<feature type="DNA-binding region" description="OmpR/PhoB-type" evidence="3">
    <location>
        <begin position="14"/>
        <end position="112"/>
    </location>
</feature>
<dbReference type="PANTHER" id="PTHR12558:SF13">
    <property type="entry name" value="CELL DIVISION CYCLE PROTEIN 27 HOMOLOG"/>
    <property type="match status" value="1"/>
</dbReference>
<keyword evidence="2" id="KW-0802">TPR repeat</keyword>
<organism evidence="7 8">
    <name type="scientific">Lysobacter yangpyeongensis</name>
    <dbReference type="NCBI Taxonomy" id="346182"/>
    <lineage>
        <taxon>Bacteria</taxon>
        <taxon>Pseudomonadati</taxon>
        <taxon>Pseudomonadota</taxon>
        <taxon>Gammaproteobacteria</taxon>
        <taxon>Lysobacterales</taxon>
        <taxon>Lysobacteraceae</taxon>
        <taxon>Lysobacter</taxon>
    </lineage>
</organism>
<sequence length="739" mass="79589">MDAGGHPGTARNGGDGYRFGPFLVDAAAYTLTRDGEPQALEPKAFAVLLHLLRHAGELVRHDELLDAVWGHRHVTAGVLTRAIAQLRHVLDDDSHRPQYIQTQHGLGYRFIGELKSWPEPDGPPARALVAPAAEPAPMAPEEAPAAGDTHHEPAVAPLAAPAPAATRPSARRRSAWPLLVVVVAIMGVLAAAWWWRRPETPVRPQPVEPSIAILPFTSLSADRQDSYFAEGLAVELHGALADVPGLKVAACHVASACGTRGADARKLGKLLGVATVLDADVRREGRQVRVNARLTDTRTGFTLWSGSYDRELDGVFALQSELARDVVQSLLGVLPHDTQAITRRLAPTSNVAAYDAYLHGMQQLEQPGDDEVAGSAKSIGFFREALAADPSFARAQAGICRAEIIAFEGAHDAAAFDRAQSACQRAAAMDPQLREVSLALGDLYRARNDNAQAIEQYRKALESLALRADAYLGLARAESAQGHNDLALDYFERARQSRPGDPAIYRGLGFEYYLRGDLPKAIDGFATAATLAPDDADIWSNLGGLYMVSGDAARAADAYSRSLAIEPNYGALSNLGSLRYEQRRYAEAAELYRRAAKLNGSDYRIWGNLGDALAALPSGADGARDSYERAARMAQQYVDIKPSDAHAIAVLAWYRANLGQEREARQLIERAQALDIEPGEVAFWAAQSLAVLGDEAGARTWLERARKGGVNAPRLEASPVLRPLLGLTPQPQPAADPAR</sequence>
<dbReference type="PROSITE" id="PS51755">
    <property type="entry name" value="OMPR_PHOB"/>
    <property type="match status" value="1"/>
</dbReference>
<evidence type="ECO:0000256" key="3">
    <source>
        <dbReference type="PROSITE-ProRule" id="PRU01091"/>
    </source>
</evidence>
<dbReference type="InterPro" id="IPR001867">
    <property type="entry name" value="OmpR/PhoB-type_DNA-bd"/>
</dbReference>
<proteinExistence type="predicted"/>
<dbReference type="SUPFAM" id="SSF46894">
    <property type="entry name" value="C-terminal effector domain of the bipartite response regulators"/>
    <property type="match status" value="1"/>
</dbReference>
<feature type="compositionally biased region" description="Low complexity" evidence="4">
    <location>
        <begin position="124"/>
        <end position="146"/>
    </location>
</feature>
<protein>
    <submittedName>
        <fullName evidence="7">Tetratricopeptide repeat protein</fullName>
    </submittedName>
</protein>
<feature type="transmembrane region" description="Helical" evidence="5">
    <location>
        <begin position="175"/>
        <end position="195"/>
    </location>
</feature>
<evidence type="ECO:0000256" key="2">
    <source>
        <dbReference type="PROSITE-ProRule" id="PRU00339"/>
    </source>
</evidence>
<keyword evidence="5" id="KW-0812">Transmembrane</keyword>
<gene>
    <name evidence="7" type="ORF">ACFPN1_00190</name>
</gene>
<dbReference type="InterPro" id="IPR016032">
    <property type="entry name" value="Sig_transdc_resp-reg_C-effctor"/>
</dbReference>
<dbReference type="Gene3D" id="1.25.40.10">
    <property type="entry name" value="Tetratricopeptide repeat domain"/>
    <property type="match status" value="4"/>
</dbReference>
<dbReference type="CDD" id="cd00383">
    <property type="entry name" value="trans_reg_C"/>
    <property type="match status" value="1"/>
</dbReference>
<keyword evidence="5" id="KW-1133">Transmembrane helix</keyword>
<dbReference type="SMART" id="SM00862">
    <property type="entry name" value="Trans_reg_C"/>
    <property type="match status" value="1"/>
</dbReference>
<dbReference type="Gene3D" id="1.10.10.10">
    <property type="entry name" value="Winged helix-like DNA-binding domain superfamily/Winged helix DNA-binding domain"/>
    <property type="match status" value="1"/>
</dbReference>
<feature type="repeat" description="TPR" evidence="2">
    <location>
        <begin position="536"/>
        <end position="569"/>
    </location>
</feature>
<accession>A0ABW0SHU8</accession>
<dbReference type="InterPro" id="IPR019734">
    <property type="entry name" value="TPR_rpt"/>
</dbReference>
<evidence type="ECO:0000313" key="8">
    <source>
        <dbReference type="Proteomes" id="UP001596036"/>
    </source>
</evidence>
<comment type="caution">
    <text evidence="7">The sequence shown here is derived from an EMBL/GenBank/DDBJ whole genome shotgun (WGS) entry which is preliminary data.</text>
</comment>
<feature type="repeat" description="TPR" evidence="2">
    <location>
        <begin position="502"/>
        <end position="535"/>
    </location>
</feature>
<dbReference type="SMART" id="SM00028">
    <property type="entry name" value="TPR"/>
    <property type="match status" value="6"/>
</dbReference>
<dbReference type="PROSITE" id="PS50005">
    <property type="entry name" value="TPR"/>
    <property type="match status" value="3"/>
</dbReference>
<dbReference type="Pfam" id="PF00486">
    <property type="entry name" value="Trans_reg_C"/>
    <property type="match status" value="1"/>
</dbReference>
<dbReference type="Gene3D" id="3.40.50.10610">
    <property type="entry name" value="ABC-type transport auxiliary lipoprotein component"/>
    <property type="match status" value="1"/>
</dbReference>
<evidence type="ECO:0000256" key="5">
    <source>
        <dbReference type="SAM" id="Phobius"/>
    </source>
</evidence>
<evidence type="ECO:0000256" key="1">
    <source>
        <dbReference type="ARBA" id="ARBA00023125"/>
    </source>
</evidence>
<reference evidence="8" key="1">
    <citation type="journal article" date="2019" name="Int. J. Syst. Evol. Microbiol.">
        <title>The Global Catalogue of Microorganisms (GCM) 10K type strain sequencing project: providing services to taxonomists for standard genome sequencing and annotation.</title>
        <authorList>
            <consortium name="The Broad Institute Genomics Platform"/>
            <consortium name="The Broad Institute Genome Sequencing Center for Infectious Disease"/>
            <person name="Wu L."/>
            <person name="Ma J."/>
        </authorList>
    </citation>
    <scope>NUCLEOTIDE SEQUENCE [LARGE SCALE GENOMIC DNA]</scope>
    <source>
        <strain evidence="8">KACC 11407</strain>
    </source>
</reference>
<dbReference type="RefSeq" id="WP_386751964.1">
    <property type="nucleotide sequence ID" value="NZ_JBHSNM010000001.1"/>
</dbReference>